<dbReference type="NCBIfam" id="NF003671">
    <property type="entry name" value="PRK05294.1"/>
    <property type="match status" value="1"/>
</dbReference>
<dbReference type="Pfam" id="PF25596">
    <property type="entry name" value="CPSase_L_D1"/>
    <property type="match status" value="2"/>
</dbReference>
<evidence type="ECO:0000256" key="14">
    <source>
        <dbReference type="ARBA" id="ARBA00023211"/>
    </source>
</evidence>
<dbReference type="Gene3D" id="1.10.1030.10">
    <property type="entry name" value="Carbamoyl-phosphate synthetase, large subunit oligomerisation domain"/>
    <property type="match status" value="1"/>
</dbReference>
<keyword evidence="14" id="KW-0464">Manganese</keyword>
<evidence type="ECO:0000256" key="3">
    <source>
        <dbReference type="ARBA" id="ARBA00005077"/>
    </source>
</evidence>
<dbReference type="InterPro" id="IPR011607">
    <property type="entry name" value="MGS-like_dom"/>
</dbReference>
<feature type="binding site" evidence="19">
    <location>
        <position position="176"/>
    </location>
    <ligand>
        <name>ATP</name>
        <dbReference type="ChEBI" id="CHEBI:30616"/>
        <label>1</label>
    </ligand>
</feature>
<dbReference type="Gene3D" id="3.40.50.20">
    <property type="match status" value="2"/>
</dbReference>
<feature type="binding site" evidence="19">
    <location>
        <position position="847"/>
    </location>
    <ligand>
        <name>ATP</name>
        <dbReference type="ChEBI" id="CHEBI:30616"/>
        <label>2</label>
    </ligand>
</feature>
<evidence type="ECO:0000313" key="22">
    <source>
        <dbReference type="EMBL" id="PFG43253.1"/>
    </source>
</evidence>
<feature type="binding site" evidence="19">
    <location>
        <position position="859"/>
    </location>
    <ligand>
        <name>ATP</name>
        <dbReference type="ChEBI" id="CHEBI:30616"/>
        <label>2</label>
    </ligand>
</feature>
<feature type="binding site" evidence="19">
    <location>
        <position position="806"/>
    </location>
    <ligand>
        <name>ATP</name>
        <dbReference type="ChEBI" id="CHEBI:30616"/>
        <label>2</label>
    </ligand>
</feature>
<evidence type="ECO:0000256" key="5">
    <source>
        <dbReference type="ARBA" id="ARBA00022571"/>
    </source>
</evidence>
<comment type="caution">
    <text evidence="22">The sequence shown here is derived from an EMBL/GenBank/DDBJ whole genome shotgun (WGS) entry which is preliminary data.</text>
</comment>
<feature type="binding site" evidence="19">
    <location>
        <position position="242"/>
    </location>
    <ligand>
        <name>ATP</name>
        <dbReference type="ChEBI" id="CHEBI:30616"/>
        <label>1</label>
    </ligand>
</feature>
<comment type="pathway">
    <text evidence="3 19">Amino-acid biosynthesis; L-arginine biosynthesis; carbamoyl phosphate from bicarbonate: step 1/1.</text>
</comment>
<dbReference type="InterPro" id="IPR005483">
    <property type="entry name" value="CPSase_dom"/>
</dbReference>
<dbReference type="PANTHER" id="PTHR11405">
    <property type="entry name" value="CARBAMOYLTRANSFERASE FAMILY MEMBER"/>
    <property type="match status" value="1"/>
</dbReference>
<dbReference type="GO" id="GO:0005524">
    <property type="term" value="F:ATP binding"/>
    <property type="evidence" value="ECO:0007669"/>
    <property type="project" value="UniProtKB-UniRule"/>
</dbReference>
<keyword evidence="5 19" id="KW-0055">Arginine biosynthesis</keyword>
<dbReference type="FunFam" id="3.30.470.20:FF:000007">
    <property type="entry name" value="Carbamoyl-phosphate synthase large chain"/>
    <property type="match status" value="1"/>
</dbReference>
<dbReference type="NCBIfam" id="TIGR01369">
    <property type="entry name" value="CPSaseII_lrg"/>
    <property type="match status" value="1"/>
</dbReference>
<dbReference type="SMART" id="SM01096">
    <property type="entry name" value="CPSase_L_D3"/>
    <property type="match status" value="1"/>
</dbReference>
<dbReference type="SUPFAM" id="SSF52335">
    <property type="entry name" value="Methylglyoxal synthase-like"/>
    <property type="match status" value="1"/>
</dbReference>
<dbReference type="InterPro" id="IPR016185">
    <property type="entry name" value="PreATP-grasp_dom_sf"/>
</dbReference>
<dbReference type="InterPro" id="IPR005479">
    <property type="entry name" value="CPAse_ATP-bd"/>
</dbReference>
<comment type="catalytic activity">
    <reaction evidence="15 19">
        <text>hydrogencarbonate + NH4(+) + 2 ATP = carbamoyl phosphate + 2 ADP + phosphate + 2 H(+)</text>
        <dbReference type="Rhea" id="RHEA:18029"/>
        <dbReference type="ChEBI" id="CHEBI:15378"/>
        <dbReference type="ChEBI" id="CHEBI:17544"/>
        <dbReference type="ChEBI" id="CHEBI:28938"/>
        <dbReference type="ChEBI" id="CHEBI:30616"/>
        <dbReference type="ChEBI" id="CHEBI:43474"/>
        <dbReference type="ChEBI" id="CHEBI:58228"/>
        <dbReference type="ChEBI" id="CHEBI:456216"/>
        <dbReference type="EC" id="6.3.4.16"/>
    </reaction>
</comment>
<dbReference type="GO" id="GO:0044205">
    <property type="term" value="P:'de novo' UMP biosynthetic process"/>
    <property type="evidence" value="ECO:0007669"/>
    <property type="project" value="UniProtKB-UniRule"/>
</dbReference>
<dbReference type="GO" id="GO:0046872">
    <property type="term" value="F:metal ion binding"/>
    <property type="evidence" value="ECO:0007669"/>
    <property type="project" value="UniProtKB-KW"/>
</dbReference>
<dbReference type="Proteomes" id="UP000224130">
    <property type="component" value="Unassembled WGS sequence"/>
</dbReference>
<dbReference type="InterPro" id="IPR058047">
    <property type="entry name" value="CPSase_preATP-grasp"/>
</dbReference>
<keyword evidence="8" id="KW-0479">Metal-binding</keyword>
<feature type="binding site" evidence="19">
    <location>
        <position position="721"/>
    </location>
    <ligand>
        <name>ATP</name>
        <dbReference type="ChEBI" id="CHEBI:30616"/>
        <label>2</label>
    </ligand>
</feature>
<comment type="function">
    <text evidence="17 19">Large subunit of the glutamine-dependent carbamoyl phosphate synthetase (CPSase). CPSase catalyzes the formation of carbamoyl phosphate from the ammonia moiety of glutamine, carbonate, and phosphate donated by ATP, constituting the first step of 2 biosynthetic pathways, one leading to arginine and/or urea and the other to pyrimidine nucleotides. The large subunit (synthetase) binds the substrates ammonia (free or transferred from glutamine from the small subunit), hydrogencarbonate and ATP and carries out an ATP-coupled ligase reaction, activating hydrogencarbonate by forming carboxy phosphate which reacts with ammonia to form carbamoyl phosphate.</text>
</comment>
<feature type="binding site" evidence="19">
    <location>
        <position position="859"/>
    </location>
    <ligand>
        <name>Mg(2+)</name>
        <dbReference type="ChEBI" id="CHEBI:18420"/>
        <label>3</label>
    </ligand>
</feature>
<dbReference type="PROSITE" id="PS51855">
    <property type="entry name" value="MGS"/>
    <property type="match status" value="1"/>
</dbReference>
<sequence>MPRRSDLSSVLVIGSGPIVIGQACEFDYSGTQACRVLKEEGLRVILVNSNPATIMTDPEFADATYVEPITTEVLTTIIAKERPDALLPTLGGQTALNAAIALDEAGVLAEYGVELIGANIPAIQKGEDRQQFKDVVAKCGGESARSVIVHTIDEALAAVDQLGYPMVVRPSFTMGGLGSGFAYDETDLRRIVGQGLHYSPTTEVLLEESILGWKEYELELMRDRNDNVVVVCSIENVDPVGVHTGDSVTVAPAMTLTDREYQKLRDIGIAVIREVGVDTGGCNIQFAVDPDTGRVIVIEMNPRVSRSSALASKATGFPIAKIAAKLAVGYTLDEIPNDITQVTPASFEPTLDYVVVKVPRFAFEKFPAADGTLTTTMKSVGEAMALGRNFTEALGKALRSIDKSGVTFHWDGDAPAGAELDALLAEIVRPTEYRMVGVQQALRAVVAGHATLEQVFDATKIDPWFLDQILLMNEVAEEVRSADALSADLLRLAKRHGLSDVQVAALRGMGAGGEAAVREARHALGVRPVFKTVDTCAAEFAARTPYHYSSYDTETEVAPREREAIIILGSGPNRIGQGIEFDYSCVHAALTLKDRYETVMVNCNPETVSTDYDTSDRLYFEPLTFEDVLEVYQAELAAGPVKGIIVTLGGQTPLSLAQRLADAGLPILGTSPEAIDAAEDRGVFGQVLEDAGLPAPAFGTARSLSQATEVAERIGYPVLVRPSYVLGGRGMEIVYSSEQLTGYVERALEAAAAAAVSHRAPGTLPAPLLIDRFLDDAMEIDVDALYDGTELFLGGVMEHIEEAGIHSGDSACVLPPVSLSEAEIERIRRSTEAIAKGVGVRGLLNVQYALVSDVLYVLEANPRASRTVPFVSKATGTSLAKAAARVMAGESIAELRAAGVLPAEGDGGTLDLGAPLAVKEAVLPFKRFRTAEGLVVDTVLGPEMRSTGEVMGFDKDFPHAFAKSQAAAFGGLPTSGTVFVSVADRDKRSIVFPVKRLADLGFEVLATAGTAQVLARNGITARAVRKYSQGPSADGEPTIVDLITAGEVDLVVNSPSGQGARADGYEIRAATTAADKPIVTTVDQLAAAVQGIEAVLGGPFEVASLQEHTAATVARRAAVAS</sequence>
<dbReference type="UniPathway" id="UPA00070">
    <property type="reaction ID" value="UER00115"/>
</dbReference>
<dbReference type="FunFam" id="1.10.1030.10:FF:000002">
    <property type="entry name" value="Carbamoyl-phosphate synthase large chain"/>
    <property type="match status" value="1"/>
</dbReference>
<name>A0A2A9EWZ5_9MICO</name>
<feature type="binding site" evidence="19">
    <location>
        <position position="129"/>
    </location>
    <ligand>
        <name>ATP</name>
        <dbReference type="ChEBI" id="CHEBI:30616"/>
        <label>1</label>
    </ligand>
</feature>
<keyword evidence="23" id="KW-1185">Reference proteome</keyword>
<feature type="binding site" evidence="19">
    <location>
        <position position="859"/>
    </location>
    <ligand>
        <name>Mn(2+)</name>
        <dbReference type="ChEBI" id="CHEBI:29035"/>
        <label>3</label>
    </ligand>
</feature>
<dbReference type="OrthoDB" id="9804197at2"/>
<feature type="binding site" evidence="19">
    <location>
        <position position="299"/>
    </location>
    <ligand>
        <name>Mn(2+)</name>
        <dbReference type="ChEBI" id="CHEBI:29035"/>
        <label>1</label>
    </ligand>
</feature>
<dbReference type="NCBIfam" id="NF009455">
    <property type="entry name" value="PRK12815.1"/>
    <property type="match status" value="1"/>
</dbReference>
<keyword evidence="6 19" id="KW-0436">Ligase</keyword>
<keyword evidence="9 19" id="KW-0677">Repeat</keyword>
<dbReference type="PROSITE" id="PS00867">
    <property type="entry name" value="CPSASE_2"/>
    <property type="match status" value="2"/>
</dbReference>
<feature type="binding site" evidence="19">
    <location>
        <position position="241"/>
    </location>
    <ligand>
        <name>ATP</name>
        <dbReference type="ChEBI" id="CHEBI:30616"/>
        <label>1</label>
    </ligand>
</feature>
<dbReference type="Pfam" id="PF02786">
    <property type="entry name" value="CPSase_L_D2"/>
    <property type="match status" value="2"/>
</dbReference>
<feature type="binding site" evidence="19">
    <location>
        <position position="847"/>
    </location>
    <ligand>
        <name>Mn(2+)</name>
        <dbReference type="ChEBI" id="CHEBI:29035"/>
        <label>3</label>
    </ligand>
</feature>
<feature type="binding site" evidence="19">
    <location>
        <position position="299"/>
    </location>
    <ligand>
        <name>Mg(2+)</name>
        <dbReference type="ChEBI" id="CHEBI:18420"/>
        <label>1</label>
    </ligand>
</feature>
<feature type="binding site" evidence="19">
    <location>
        <position position="299"/>
    </location>
    <ligand>
        <name>ATP</name>
        <dbReference type="ChEBI" id="CHEBI:30616"/>
        <label>1</label>
    </ligand>
</feature>
<dbReference type="SUPFAM" id="SSF56059">
    <property type="entry name" value="Glutathione synthetase ATP-binding domain-like"/>
    <property type="match status" value="2"/>
</dbReference>
<gene>
    <name evidence="19" type="primary">carB</name>
    <name evidence="22" type="ORF">ATJ88_1937</name>
</gene>
<evidence type="ECO:0000256" key="6">
    <source>
        <dbReference type="ARBA" id="ARBA00022598"/>
    </source>
</evidence>
<feature type="binding site" evidence="19">
    <location>
        <position position="772"/>
    </location>
    <ligand>
        <name>ATP</name>
        <dbReference type="ChEBI" id="CHEBI:30616"/>
        <label>2</label>
    </ligand>
</feature>
<evidence type="ECO:0000256" key="17">
    <source>
        <dbReference type="ARBA" id="ARBA00057223"/>
    </source>
</evidence>
<dbReference type="GO" id="GO:0005737">
    <property type="term" value="C:cytoplasm"/>
    <property type="evidence" value="ECO:0007669"/>
    <property type="project" value="TreeGrafter"/>
</dbReference>
<dbReference type="Gene3D" id="3.30.1490.20">
    <property type="entry name" value="ATP-grasp fold, A domain"/>
    <property type="match status" value="1"/>
</dbReference>
<dbReference type="EC" id="6.3.5.5" evidence="19"/>
<dbReference type="InterPro" id="IPR006275">
    <property type="entry name" value="CPSase_lsu"/>
</dbReference>
<feature type="binding site" evidence="19">
    <location>
        <position position="285"/>
    </location>
    <ligand>
        <name>Mg(2+)</name>
        <dbReference type="ChEBI" id="CHEBI:18420"/>
        <label>1</label>
    </ligand>
</feature>
<feature type="binding site" evidence="19">
    <location>
        <position position="859"/>
    </location>
    <ligand>
        <name>Mg(2+)</name>
        <dbReference type="ChEBI" id="CHEBI:18420"/>
        <label>4</label>
    </ligand>
</feature>
<feature type="binding site" evidence="19">
    <location>
        <position position="285"/>
    </location>
    <ligand>
        <name>ATP</name>
        <dbReference type="ChEBI" id="CHEBI:30616"/>
        <label>1</label>
    </ligand>
</feature>
<feature type="binding site" evidence="19">
    <location>
        <position position="859"/>
    </location>
    <ligand>
        <name>Mn(2+)</name>
        <dbReference type="ChEBI" id="CHEBI:29035"/>
        <label>4</label>
    </ligand>
</feature>
<dbReference type="InterPro" id="IPR013815">
    <property type="entry name" value="ATP_grasp_subdomain_1"/>
</dbReference>
<dbReference type="InterPro" id="IPR005480">
    <property type="entry name" value="CPSase_lsu_oligo"/>
</dbReference>
<dbReference type="UniPathway" id="UPA00068">
    <property type="reaction ID" value="UER00171"/>
</dbReference>
<organism evidence="22 23">
    <name type="scientific">Isoptericola jiangsuensis</name>
    <dbReference type="NCBI Taxonomy" id="548579"/>
    <lineage>
        <taxon>Bacteria</taxon>
        <taxon>Bacillati</taxon>
        <taxon>Actinomycetota</taxon>
        <taxon>Actinomycetes</taxon>
        <taxon>Micrococcales</taxon>
        <taxon>Promicromonosporaceae</taxon>
        <taxon>Isoptericola</taxon>
    </lineage>
</organism>
<dbReference type="InterPro" id="IPR011761">
    <property type="entry name" value="ATP-grasp"/>
</dbReference>
<dbReference type="PRINTS" id="PR00098">
    <property type="entry name" value="CPSASE"/>
</dbReference>
<dbReference type="EMBL" id="PDJJ01000001">
    <property type="protein sequence ID" value="PFG43253.1"/>
    <property type="molecule type" value="Genomic_DNA"/>
</dbReference>
<dbReference type="AlphaFoldDB" id="A0A2A9EWZ5"/>
<dbReference type="Pfam" id="PF02142">
    <property type="entry name" value="MGS"/>
    <property type="match status" value="1"/>
</dbReference>
<evidence type="ECO:0000256" key="4">
    <source>
        <dbReference type="ARBA" id="ARBA00009799"/>
    </source>
</evidence>
<dbReference type="Gene3D" id="3.40.50.1380">
    <property type="entry name" value="Methylglyoxal synthase-like domain"/>
    <property type="match status" value="1"/>
</dbReference>
<dbReference type="RefSeq" id="WP_098463641.1">
    <property type="nucleotide sequence ID" value="NZ_PDJJ01000001.1"/>
</dbReference>
<evidence type="ECO:0000256" key="16">
    <source>
        <dbReference type="ARBA" id="ARBA00048816"/>
    </source>
</evidence>
<evidence type="ECO:0000256" key="2">
    <source>
        <dbReference type="ARBA" id="ARBA00004812"/>
    </source>
</evidence>
<evidence type="ECO:0000256" key="12">
    <source>
        <dbReference type="ARBA" id="ARBA00022842"/>
    </source>
</evidence>
<keyword evidence="10 19" id="KW-0547">Nucleotide-binding</keyword>
<evidence type="ECO:0000256" key="8">
    <source>
        <dbReference type="ARBA" id="ARBA00022723"/>
    </source>
</evidence>
<dbReference type="GO" id="GO:0006541">
    <property type="term" value="P:glutamine metabolic process"/>
    <property type="evidence" value="ECO:0007669"/>
    <property type="project" value="TreeGrafter"/>
</dbReference>
<dbReference type="FunFam" id="3.30.470.20:FF:000014">
    <property type="entry name" value="Carbamoyl-phosphate synthase large chain"/>
    <property type="match status" value="1"/>
</dbReference>
<feature type="domain" description="MGS-like" evidence="21">
    <location>
        <begin position="970"/>
        <end position="1115"/>
    </location>
</feature>
<keyword evidence="7 19" id="KW-0028">Amino-acid biosynthesis</keyword>
<comment type="pathway">
    <text evidence="2 19">Pyrimidine metabolism; UMP biosynthesis via de novo pathway; (S)-dihydroorotate from bicarbonate: step 1/3.</text>
</comment>
<reference evidence="22 23" key="1">
    <citation type="submission" date="2017-10" db="EMBL/GenBank/DDBJ databases">
        <title>Sequencing the genomes of 1000 actinobacteria strains.</title>
        <authorList>
            <person name="Klenk H.-P."/>
        </authorList>
    </citation>
    <scope>NUCLEOTIDE SEQUENCE [LARGE SCALE GENOMIC DNA]</scope>
    <source>
        <strain evidence="22 23">DSM 21863</strain>
    </source>
</reference>
<dbReference type="PANTHER" id="PTHR11405:SF53">
    <property type="entry name" value="CARBAMOYL-PHOSPHATE SYNTHASE [AMMONIA], MITOCHONDRIAL"/>
    <property type="match status" value="1"/>
</dbReference>
<feature type="binding site" evidence="19">
    <location>
        <position position="169"/>
    </location>
    <ligand>
        <name>ATP</name>
        <dbReference type="ChEBI" id="CHEBI:30616"/>
        <label>1</label>
    </ligand>
</feature>
<evidence type="ECO:0000256" key="1">
    <source>
        <dbReference type="ARBA" id="ARBA00001936"/>
    </source>
</evidence>
<dbReference type="SUPFAM" id="SSF48108">
    <property type="entry name" value="Carbamoyl phosphate synthetase, large subunit connection domain"/>
    <property type="match status" value="1"/>
</dbReference>
<feature type="binding site" evidence="19">
    <location>
        <position position="804"/>
    </location>
    <ligand>
        <name>ATP</name>
        <dbReference type="ChEBI" id="CHEBI:30616"/>
        <label>2</label>
    </ligand>
</feature>
<comment type="similarity">
    <text evidence="4 19">Belongs to the CarB family.</text>
</comment>
<protein>
    <recommendedName>
        <fullName evidence="19">Carbamoyl phosphate synthase large chain</fullName>
        <ecNumber evidence="19">6.3.4.16</ecNumber>
        <ecNumber evidence="19">6.3.5.5</ecNumber>
    </recommendedName>
    <alternativeName>
        <fullName evidence="19">Carbamoyl phosphate synthetase ammonia chain</fullName>
    </alternativeName>
</protein>
<feature type="region of interest" description="Carboxyphosphate synthetic domain" evidence="19">
    <location>
        <begin position="1"/>
        <end position="402"/>
    </location>
</feature>
<comment type="caution">
    <text evidence="19">Lacks conserved residue(s) required for the propagation of feature annotation.</text>
</comment>
<dbReference type="CDD" id="cd01424">
    <property type="entry name" value="MGS_CPS_II"/>
    <property type="match status" value="1"/>
</dbReference>
<keyword evidence="12" id="KW-0460">Magnesium</keyword>
<dbReference type="GO" id="GO:0004087">
    <property type="term" value="F:carbamoyl-phosphate synthase (ammonia) activity"/>
    <property type="evidence" value="ECO:0007669"/>
    <property type="project" value="UniProtKB-EC"/>
</dbReference>
<dbReference type="GO" id="GO:0006526">
    <property type="term" value="P:L-arginine biosynthetic process"/>
    <property type="evidence" value="ECO:0007669"/>
    <property type="project" value="UniProtKB-UniRule"/>
</dbReference>
<feature type="binding site" evidence="19">
    <location>
        <position position="299"/>
    </location>
    <ligand>
        <name>Mg(2+)</name>
        <dbReference type="ChEBI" id="CHEBI:18420"/>
        <label>2</label>
    </ligand>
</feature>
<evidence type="ECO:0000256" key="18">
    <source>
        <dbReference type="ARBA" id="ARBA00062056"/>
    </source>
</evidence>
<feature type="binding site" evidence="19">
    <location>
        <position position="301"/>
    </location>
    <ligand>
        <name>Mn(2+)</name>
        <dbReference type="ChEBI" id="CHEBI:29035"/>
        <label>2</label>
    </ligand>
</feature>
<feature type="binding site" evidence="19">
    <location>
        <position position="285"/>
    </location>
    <ligand>
        <name>Mn(2+)</name>
        <dbReference type="ChEBI" id="CHEBI:29035"/>
        <label>1</label>
    </ligand>
</feature>
<feature type="domain" description="ATP-grasp" evidence="20">
    <location>
        <begin position="133"/>
        <end position="328"/>
    </location>
</feature>
<feature type="domain" description="ATP-grasp" evidence="20">
    <location>
        <begin position="685"/>
        <end position="888"/>
    </location>
</feature>
<dbReference type="InterPro" id="IPR036914">
    <property type="entry name" value="MGS-like_dom_sf"/>
</dbReference>
<feature type="region of interest" description="Allosteric domain" evidence="19">
    <location>
        <begin position="970"/>
        <end position="1121"/>
    </location>
</feature>
<feature type="binding site" evidence="19">
    <location>
        <position position="774"/>
    </location>
    <ligand>
        <name>ATP</name>
        <dbReference type="ChEBI" id="CHEBI:30616"/>
        <label>2</label>
    </ligand>
</feature>
<dbReference type="Pfam" id="PF02787">
    <property type="entry name" value="CPSase_L_D3"/>
    <property type="match status" value="1"/>
</dbReference>
<feature type="binding site" evidence="19">
    <location>
        <position position="243"/>
    </location>
    <ligand>
        <name>ATP</name>
        <dbReference type="ChEBI" id="CHEBI:30616"/>
        <label>1</label>
    </ligand>
</feature>
<dbReference type="PROSITE" id="PS50975">
    <property type="entry name" value="ATP_GRASP"/>
    <property type="match status" value="2"/>
</dbReference>
<feature type="binding site" evidence="19">
    <location>
        <position position="861"/>
    </location>
    <ligand>
        <name>Mg(2+)</name>
        <dbReference type="ChEBI" id="CHEBI:18420"/>
        <label>4</label>
    </ligand>
</feature>
<feature type="binding site" evidence="19">
    <location>
        <position position="779"/>
    </location>
    <ligand>
        <name>ATP</name>
        <dbReference type="ChEBI" id="CHEBI:30616"/>
        <label>2</label>
    </ligand>
</feature>
<comment type="domain">
    <text evidence="19">The large subunit is composed of 2 ATP-grasp domains that are involved in binding the 2 ATP molecules needed for carbamoyl phosphate synthesis. The N-terminal ATP-grasp domain (referred to as the carboxyphosphate synthetic component) catalyzes the ATP-dependent phosphorylation of hydrogencarbonate to carboxyphosphate and the subsequent nucleophilic attack by ammonia to form a carbamate intermediate. The C-terminal ATP-grasp domain (referred to as the carbamoyl phosphate synthetic component) then catalyzes the phosphorylation of carbamate with the second ATP to form the end product carbamoyl phosphate. The reactive and unstable enzyme intermediates are sequentially channeled from one active site to the next through the interior of the protein over a distance of at least 96 A.</text>
</comment>
<comment type="cofactor">
    <cofactor evidence="19">
        <name>Mg(2+)</name>
        <dbReference type="ChEBI" id="CHEBI:18420"/>
    </cofactor>
    <cofactor evidence="19">
        <name>Mn(2+)</name>
        <dbReference type="ChEBI" id="CHEBI:29035"/>
    </cofactor>
    <text evidence="19">Binds 4 Mg(2+) or Mn(2+) ions per subunit.</text>
</comment>
<evidence type="ECO:0000313" key="23">
    <source>
        <dbReference type="Proteomes" id="UP000224130"/>
    </source>
</evidence>
<dbReference type="InterPro" id="IPR033937">
    <property type="entry name" value="MGS_CPS_CarB"/>
</dbReference>
<comment type="catalytic activity">
    <reaction evidence="16 19">
        <text>hydrogencarbonate + L-glutamine + 2 ATP + H2O = carbamoyl phosphate + L-glutamate + 2 ADP + phosphate + 2 H(+)</text>
        <dbReference type="Rhea" id="RHEA:18633"/>
        <dbReference type="ChEBI" id="CHEBI:15377"/>
        <dbReference type="ChEBI" id="CHEBI:15378"/>
        <dbReference type="ChEBI" id="CHEBI:17544"/>
        <dbReference type="ChEBI" id="CHEBI:29985"/>
        <dbReference type="ChEBI" id="CHEBI:30616"/>
        <dbReference type="ChEBI" id="CHEBI:43474"/>
        <dbReference type="ChEBI" id="CHEBI:58228"/>
        <dbReference type="ChEBI" id="CHEBI:58359"/>
        <dbReference type="ChEBI" id="CHEBI:456216"/>
        <dbReference type="EC" id="6.3.5.5"/>
    </reaction>
</comment>
<keyword evidence="13 19" id="KW-0665">Pyrimidine biosynthesis</keyword>
<keyword evidence="11 19" id="KW-0067">ATP-binding</keyword>
<evidence type="ECO:0000256" key="10">
    <source>
        <dbReference type="ARBA" id="ARBA00022741"/>
    </source>
</evidence>
<feature type="binding site" evidence="19">
    <location>
        <position position="861"/>
    </location>
    <ligand>
        <name>Mn(2+)</name>
        <dbReference type="ChEBI" id="CHEBI:29035"/>
        <label>4</label>
    </ligand>
</feature>
<dbReference type="EC" id="6.3.4.16" evidence="19"/>
<feature type="binding site" evidence="19">
    <location>
        <position position="299"/>
    </location>
    <ligand>
        <name>Mn(2+)</name>
        <dbReference type="ChEBI" id="CHEBI:29035"/>
        <label>2</label>
    </ligand>
</feature>
<dbReference type="GO" id="GO:0004088">
    <property type="term" value="F:carbamoyl-phosphate synthase (glutamine-hydrolyzing) activity"/>
    <property type="evidence" value="ECO:0007669"/>
    <property type="project" value="UniProtKB-UniRule"/>
</dbReference>
<accession>A0A2A9EWZ5</accession>
<feature type="binding site" evidence="19">
    <location>
        <position position="208"/>
    </location>
    <ligand>
        <name>ATP</name>
        <dbReference type="ChEBI" id="CHEBI:30616"/>
        <label>1</label>
    </ligand>
</feature>
<dbReference type="PROSITE" id="PS00866">
    <property type="entry name" value="CPSASE_1"/>
    <property type="match status" value="2"/>
</dbReference>
<evidence type="ECO:0000256" key="19">
    <source>
        <dbReference type="HAMAP-Rule" id="MF_01210"/>
    </source>
</evidence>
<feature type="binding site" evidence="19">
    <location>
        <position position="847"/>
    </location>
    <ligand>
        <name>Mg(2+)</name>
        <dbReference type="ChEBI" id="CHEBI:18420"/>
        <label>3</label>
    </ligand>
</feature>
<feature type="binding site" evidence="19">
    <location>
        <position position="210"/>
    </location>
    <ligand>
        <name>ATP</name>
        <dbReference type="ChEBI" id="CHEBI:30616"/>
        <label>1</label>
    </ligand>
</feature>
<dbReference type="Gene3D" id="3.30.470.20">
    <property type="entry name" value="ATP-grasp fold, B domain"/>
    <property type="match status" value="2"/>
</dbReference>
<feature type="binding site" evidence="19">
    <location>
        <position position="215"/>
    </location>
    <ligand>
        <name>ATP</name>
        <dbReference type="ChEBI" id="CHEBI:30616"/>
        <label>1</label>
    </ligand>
</feature>
<evidence type="ECO:0000259" key="20">
    <source>
        <dbReference type="PROSITE" id="PS50975"/>
    </source>
</evidence>
<dbReference type="PROSITE" id="PS51257">
    <property type="entry name" value="PROKAR_LIPOPROTEIN"/>
    <property type="match status" value="1"/>
</dbReference>
<dbReference type="HAMAP" id="MF_01210_B">
    <property type="entry name" value="CPSase_L_chain_B"/>
    <property type="match status" value="1"/>
</dbReference>
<dbReference type="InterPro" id="IPR036897">
    <property type="entry name" value="CarbamoylP_synth_lsu_oligo_sf"/>
</dbReference>
<feature type="binding site" evidence="19">
    <location>
        <position position="805"/>
    </location>
    <ligand>
        <name>ATP</name>
        <dbReference type="ChEBI" id="CHEBI:30616"/>
        <label>2</label>
    </ligand>
</feature>
<dbReference type="FunFam" id="3.40.50.20:FF:000001">
    <property type="entry name" value="Carbamoyl-phosphate synthase large chain"/>
    <property type="match status" value="2"/>
</dbReference>
<feature type="binding site" evidence="19">
    <location>
        <position position="807"/>
    </location>
    <ligand>
        <name>ATP</name>
        <dbReference type="ChEBI" id="CHEBI:30616"/>
        <label>2</label>
    </ligand>
</feature>
<comment type="cofactor">
    <cofactor evidence="1">
        <name>Mn(2+)</name>
        <dbReference type="ChEBI" id="CHEBI:29035"/>
    </cofactor>
</comment>
<evidence type="ECO:0000259" key="21">
    <source>
        <dbReference type="PROSITE" id="PS51855"/>
    </source>
</evidence>
<comment type="subunit">
    <text evidence="18 19">Composed of two chains; the small (or glutamine) chain promotes the hydrolysis of glutamine to ammonia, which is used by the large (or ammonia) chain to synthesize carbamoyl phosphate. Tetramer of heterodimers (alpha,beta)4.</text>
</comment>
<evidence type="ECO:0000256" key="9">
    <source>
        <dbReference type="ARBA" id="ARBA00022737"/>
    </source>
</evidence>
<evidence type="ECO:0000256" key="11">
    <source>
        <dbReference type="ARBA" id="ARBA00022840"/>
    </source>
</evidence>
<proteinExistence type="inferred from homology"/>
<evidence type="ECO:0000256" key="7">
    <source>
        <dbReference type="ARBA" id="ARBA00022605"/>
    </source>
</evidence>
<dbReference type="SMART" id="SM00851">
    <property type="entry name" value="MGS"/>
    <property type="match status" value="1"/>
</dbReference>
<dbReference type="SUPFAM" id="SSF52440">
    <property type="entry name" value="PreATP-grasp domain"/>
    <property type="match status" value="2"/>
</dbReference>
<feature type="binding site" evidence="19">
    <location>
        <position position="175"/>
    </location>
    <ligand>
        <name>ATP</name>
        <dbReference type="ChEBI" id="CHEBI:30616"/>
        <label>1</label>
    </ligand>
</feature>
<feature type="binding site" evidence="19">
    <location>
        <position position="301"/>
    </location>
    <ligand>
        <name>Mg(2+)</name>
        <dbReference type="ChEBI" id="CHEBI:18420"/>
        <label>2</label>
    </ligand>
</feature>
<evidence type="ECO:0000256" key="15">
    <source>
        <dbReference type="ARBA" id="ARBA00047359"/>
    </source>
</evidence>
<evidence type="ECO:0000256" key="13">
    <source>
        <dbReference type="ARBA" id="ARBA00022975"/>
    </source>
</evidence>